<gene>
    <name evidence="2" type="ORF">POCULU_LOCUS8703</name>
</gene>
<feature type="region of interest" description="Disordered" evidence="1">
    <location>
        <begin position="370"/>
        <end position="443"/>
    </location>
</feature>
<organism evidence="2 3">
    <name type="scientific">Paraglomus occultum</name>
    <dbReference type="NCBI Taxonomy" id="144539"/>
    <lineage>
        <taxon>Eukaryota</taxon>
        <taxon>Fungi</taxon>
        <taxon>Fungi incertae sedis</taxon>
        <taxon>Mucoromycota</taxon>
        <taxon>Glomeromycotina</taxon>
        <taxon>Glomeromycetes</taxon>
        <taxon>Paraglomerales</taxon>
        <taxon>Paraglomeraceae</taxon>
        <taxon>Paraglomus</taxon>
    </lineage>
</organism>
<reference evidence="2" key="1">
    <citation type="submission" date="2021-06" db="EMBL/GenBank/DDBJ databases">
        <authorList>
            <person name="Kallberg Y."/>
            <person name="Tangrot J."/>
            <person name="Rosling A."/>
        </authorList>
    </citation>
    <scope>NUCLEOTIDE SEQUENCE</scope>
    <source>
        <strain evidence="2">IA702</strain>
    </source>
</reference>
<dbReference type="OrthoDB" id="512915at2759"/>
<name>A0A9N9D967_9GLOM</name>
<feature type="non-terminal residue" evidence="2">
    <location>
        <position position="1"/>
    </location>
</feature>
<feature type="compositionally biased region" description="Acidic residues" evidence="1">
    <location>
        <begin position="370"/>
        <end position="386"/>
    </location>
</feature>
<feature type="region of interest" description="Disordered" evidence="1">
    <location>
        <begin position="314"/>
        <end position="349"/>
    </location>
</feature>
<evidence type="ECO:0000256" key="1">
    <source>
        <dbReference type="SAM" id="MobiDB-lite"/>
    </source>
</evidence>
<evidence type="ECO:0000313" key="3">
    <source>
        <dbReference type="Proteomes" id="UP000789572"/>
    </source>
</evidence>
<proteinExistence type="predicted"/>
<dbReference type="PANTHER" id="PTHR31010">
    <property type="entry name" value="RAN-SPECIFIC GTPASE-ACTIVATING PROTEIN 30-RELATED"/>
    <property type="match status" value="1"/>
</dbReference>
<dbReference type="GO" id="GO:0030695">
    <property type="term" value="F:GTPase regulator activity"/>
    <property type="evidence" value="ECO:0007669"/>
    <property type="project" value="TreeGrafter"/>
</dbReference>
<feature type="compositionally biased region" description="Low complexity" evidence="1">
    <location>
        <begin position="389"/>
        <end position="402"/>
    </location>
</feature>
<dbReference type="Pfam" id="PF05508">
    <property type="entry name" value="Ran-binding"/>
    <property type="match status" value="1"/>
</dbReference>
<keyword evidence="3" id="KW-1185">Reference proteome</keyword>
<protein>
    <submittedName>
        <fullName evidence="2">11027_t:CDS:1</fullName>
    </submittedName>
</protein>
<dbReference type="GO" id="GO:0005634">
    <property type="term" value="C:nucleus"/>
    <property type="evidence" value="ECO:0007669"/>
    <property type="project" value="TreeGrafter"/>
</dbReference>
<accession>A0A9N9D967</accession>
<feature type="compositionally biased region" description="Polar residues" evidence="1">
    <location>
        <begin position="409"/>
        <end position="431"/>
    </location>
</feature>
<evidence type="ECO:0000313" key="2">
    <source>
        <dbReference type="EMBL" id="CAG8627087.1"/>
    </source>
</evidence>
<dbReference type="Proteomes" id="UP000789572">
    <property type="component" value="Unassembled WGS sequence"/>
</dbReference>
<dbReference type="AlphaFoldDB" id="A0A9N9D967"/>
<comment type="caution">
    <text evidence="2">The sequence shown here is derived from an EMBL/GenBank/DDBJ whole genome shotgun (WGS) entry which is preliminary data.</text>
</comment>
<dbReference type="GO" id="GO:0005737">
    <property type="term" value="C:cytoplasm"/>
    <property type="evidence" value="ECO:0007669"/>
    <property type="project" value="TreeGrafter"/>
</dbReference>
<dbReference type="InterPro" id="IPR008812">
    <property type="entry name" value="Ran_GTP-bd-rel"/>
</dbReference>
<dbReference type="EMBL" id="CAJVPJ010002684">
    <property type="protein sequence ID" value="CAG8627087.1"/>
    <property type="molecule type" value="Genomic_DNA"/>
</dbReference>
<sequence length="574" mass="63961">VGKAAFAYSTNYAMRQVANYIKQDSTVRKIDTSELEHARESLDISIKIVQPAIDLIEIISQRGNTSLEPAVERTLQLRKEIDAFAHKITSTAESDDTAKMRKFDHTAMIKDMQALTNKIEKFVPYLNLVLATSGTNLGWSLPNSVSPSRLMQASSLLNDTHHEFIKFTEPSIRVGSPFKVKLYYLFAGNVRPKSVGDFTWKEEFTKCDAEVIRIRNNNHGNEEGEFCYELILTEDLNDGRYHEEFDMGDRKKQKETIAKLGKSNVIIPGKVKRITVRNISRLYYNSSGSLLNIEESKSPVLVITVIKGAPTNRHEKLSSGVTDNPFYVPPPATAPATPDTRTRNSYDTGNTDYYGIELFQEAIVGEEDIEEREDANEIDSDRDDAESFPCSPTPKTQTPSTPLRDPSLINRSYSTPPAKTLTEVGSLNTPSRIPLPQSDDDIASDESTIEDDLTETGGVEDPTATEAEHVTLESSPERVIPSGQIQDDSVADSIDNNDDNKGMSDTLNDFEAYRSNLKTLSLFEYILRLSALEMSEQKQHLEISDEKINLFIKDDDGTSTSTSTSTVLEKINGG</sequence>
<dbReference type="PANTHER" id="PTHR31010:SF2">
    <property type="entry name" value="RAN-SPECIFIC GTPASE-ACTIVATING PROTEIN 30"/>
    <property type="match status" value="1"/>
</dbReference>